<dbReference type="InterPro" id="IPR029044">
    <property type="entry name" value="Nucleotide-diphossugar_trans"/>
</dbReference>
<keyword evidence="5 6" id="KW-0472">Membrane</keyword>
<feature type="domain" description="Glycosyltransferase 2-like" evidence="7">
    <location>
        <begin position="39"/>
        <end position="208"/>
    </location>
</feature>
<dbReference type="AlphaFoldDB" id="A0A532V576"/>
<dbReference type="PANTHER" id="PTHR43646">
    <property type="entry name" value="GLYCOSYLTRANSFERASE"/>
    <property type="match status" value="1"/>
</dbReference>
<keyword evidence="3" id="KW-0328">Glycosyltransferase</keyword>
<keyword evidence="6" id="KW-1133">Transmembrane helix</keyword>
<feature type="transmembrane region" description="Helical" evidence="6">
    <location>
        <begin position="287"/>
        <end position="310"/>
    </location>
</feature>
<evidence type="ECO:0000256" key="4">
    <source>
        <dbReference type="ARBA" id="ARBA00022679"/>
    </source>
</evidence>
<dbReference type="InterPro" id="IPR001173">
    <property type="entry name" value="Glyco_trans_2-like"/>
</dbReference>
<dbReference type="SUPFAM" id="SSF53448">
    <property type="entry name" value="Nucleotide-diphospho-sugar transferases"/>
    <property type="match status" value="1"/>
</dbReference>
<evidence type="ECO:0000259" key="7">
    <source>
        <dbReference type="Pfam" id="PF00535"/>
    </source>
</evidence>
<name>A0A532V576_UNCL8</name>
<keyword evidence="4" id="KW-0808">Transferase</keyword>
<evidence type="ECO:0000256" key="1">
    <source>
        <dbReference type="ARBA" id="ARBA00004236"/>
    </source>
</evidence>
<accession>A0A532V576</accession>
<gene>
    <name evidence="8" type="ORF">CEE37_01260</name>
</gene>
<sequence length="365" mass="40423">MDSLVVVIGIIYIFIGLIIWKGLAISPKKRGKETVDFASLILCARNEEKCLEACLESVEKLDADPDCFEVILVNDASDDATGSIMDQFAARCDYKVEVIHLSPLRRDEPGGKWRPLKEGVKAASGEVILITDADAILPVKWVEEHLTILHGSDISAGYAINLYGNVFNRILGLDWLFIQSAGGSLSNWGRPQSVLGKNLGFRRNAYEDVGGLEGIGFSLTEDQSLMRTVVDNGGKVQFSSSPDMAVSVCSTLGVGDYLEKKQRWATGFSLLRKEGKATVLAAQLRNIAIIIGLFTCLPIALSIWIITSFVNYLVLRRILTKLGDMIDIKLFMLWEIFNTLTSPLQIALHFASPKVEWKKRRLSNR</sequence>
<dbReference type="PANTHER" id="PTHR43646:SF2">
    <property type="entry name" value="GLYCOSYLTRANSFERASE 2-LIKE DOMAIN-CONTAINING PROTEIN"/>
    <property type="match status" value="1"/>
</dbReference>
<reference evidence="8 9" key="1">
    <citation type="submission" date="2017-06" db="EMBL/GenBank/DDBJ databases">
        <title>Novel microbial phyla capable of carbon fixation and sulfur reduction in deep-sea sediments.</title>
        <authorList>
            <person name="Huang J."/>
            <person name="Baker B."/>
            <person name="Wang Y."/>
        </authorList>
    </citation>
    <scope>NUCLEOTIDE SEQUENCE [LARGE SCALE GENOMIC DNA]</scope>
    <source>
        <strain evidence="8">B3_LCP</strain>
    </source>
</reference>
<evidence type="ECO:0000313" key="9">
    <source>
        <dbReference type="Proteomes" id="UP000319619"/>
    </source>
</evidence>
<proteinExistence type="predicted"/>
<evidence type="ECO:0000313" key="8">
    <source>
        <dbReference type="EMBL" id="TKJ42338.1"/>
    </source>
</evidence>
<dbReference type="Proteomes" id="UP000319619">
    <property type="component" value="Unassembled WGS sequence"/>
</dbReference>
<evidence type="ECO:0000256" key="3">
    <source>
        <dbReference type="ARBA" id="ARBA00022676"/>
    </source>
</evidence>
<organism evidence="8 9">
    <name type="scientific">candidate division LCP-89 bacterium B3_LCP</name>
    <dbReference type="NCBI Taxonomy" id="2012998"/>
    <lineage>
        <taxon>Bacteria</taxon>
        <taxon>Pseudomonadati</taxon>
        <taxon>Bacteria division LCP-89</taxon>
    </lineage>
</organism>
<dbReference type="EMBL" id="NJBN01000001">
    <property type="protein sequence ID" value="TKJ42338.1"/>
    <property type="molecule type" value="Genomic_DNA"/>
</dbReference>
<protein>
    <recommendedName>
        <fullName evidence="7">Glycosyltransferase 2-like domain-containing protein</fullName>
    </recommendedName>
</protein>
<evidence type="ECO:0000256" key="2">
    <source>
        <dbReference type="ARBA" id="ARBA00022475"/>
    </source>
</evidence>
<evidence type="ECO:0000256" key="6">
    <source>
        <dbReference type="SAM" id="Phobius"/>
    </source>
</evidence>
<comment type="caution">
    <text evidence="8">The sequence shown here is derived from an EMBL/GenBank/DDBJ whole genome shotgun (WGS) entry which is preliminary data.</text>
</comment>
<comment type="subcellular location">
    <subcellularLocation>
        <location evidence="1">Cell membrane</location>
    </subcellularLocation>
</comment>
<dbReference type="Gene3D" id="3.90.550.10">
    <property type="entry name" value="Spore Coat Polysaccharide Biosynthesis Protein SpsA, Chain A"/>
    <property type="match status" value="1"/>
</dbReference>
<dbReference type="GO" id="GO:0005886">
    <property type="term" value="C:plasma membrane"/>
    <property type="evidence" value="ECO:0007669"/>
    <property type="project" value="UniProtKB-SubCell"/>
</dbReference>
<keyword evidence="2" id="KW-1003">Cell membrane</keyword>
<keyword evidence="6" id="KW-0812">Transmembrane</keyword>
<evidence type="ECO:0000256" key="5">
    <source>
        <dbReference type="ARBA" id="ARBA00023136"/>
    </source>
</evidence>
<feature type="transmembrane region" description="Helical" evidence="6">
    <location>
        <begin position="330"/>
        <end position="351"/>
    </location>
</feature>
<feature type="transmembrane region" description="Helical" evidence="6">
    <location>
        <begin position="6"/>
        <end position="23"/>
    </location>
</feature>
<dbReference type="Pfam" id="PF00535">
    <property type="entry name" value="Glycos_transf_2"/>
    <property type="match status" value="1"/>
</dbReference>
<dbReference type="GO" id="GO:0016757">
    <property type="term" value="F:glycosyltransferase activity"/>
    <property type="evidence" value="ECO:0007669"/>
    <property type="project" value="UniProtKB-KW"/>
</dbReference>